<comment type="caution">
    <text evidence="1">The sequence shown here is derived from an EMBL/GenBank/DDBJ whole genome shotgun (WGS) entry which is preliminary data.</text>
</comment>
<dbReference type="EMBL" id="REGN01005046">
    <property type="protein sequence ID" value="RNA15098.1"/>
    <property type="molecule type" value="Genomic_DNA"/>
</dbReference>
<sequence>MFRSIKNIYPQIHYDLIEIIFSKFVVTSKRKYLKQFNRIKFKLKEFDLNFVKSLIAGVKAKLRKIGHDEKFDYM</sequence>
<name>A0A3M7QVT8_BRAPC</name>
<keyword evidence="2" id="KW-1185">Reference proteome</keyword>
<accession>A0A3M7QVT8</accession>
<evidence type="ECO:0000313" key="2">
    <source>
        <dbReference type="Proteomes" id="UP000276133"/>
    </source>
</evidence>
<organism evidence="1 2">
    <name type="scientific">Brachionus plicatilis</name>
    <name type="common">Marine rotifer</name>
    <name type="synonym">Brachionus muelleri</name>
    <dbReference type="NCBI Taxonomy" id="10195"/>
    <lineage>
        <taxon>Eukaryota</taxon>
        <taxon>Metazoa</taxon>
        <taxon>Spiralia</taxon>
        <taxon>Gnathifera</taxon>
        <taxon>Rotifera</taxon>
        <taxon>Eurotatoria</taxon>
        <taxon>Monogononta</taxon>
        <taxon>Pseudotrocha</taxon>
        <taxon>Ploima</taxon>
        <taxon>Brachionidae</taxon>
        <taxon>Brachionus</taxon>
    </lineage>
</organism>
<dbReference type="AlphaFoldDB" id="A0A3M7QVT8"/>
<evidence type="ECO:0000313" key="1">
    <source>
        <dbReference type="EMBL" id="RNA15098.1"/>
    </source>
</evidence>
<gene>
    <name evidence="1" type="ORF">BpHYR1_017545</name>
</gene>
<protein>
    <submittedName>
        <fullName evidence="1">Uncharacterized protein</fullName>
    </submittedName>
</protein>
<reference evidence="1 2" key="1">
    <citation type="journal article" date="2018" name="Sci. Rep.">
        <title>Genomic signatures of local adaptation to the degree of environmental predictability in rotifers.</title>
        <authorList>
            <person name="Franch-Gras L."/>
            <person name="Hahn C."/>
            <person name="Garcia-Roger E.M."/>
            <person name="Carmona M.J."/>
            <person name="Serra M."/>
            <person name="Gomez A."/>
        </authorList>
    </citation>
    <scope>NUCLEOTIDE SEQUENCE [LARGE SCALE GENOMIC DNA]</scope>
    <source>
        <strain evidence="1">HYR1</strain>
    </source>
</reference>
<dbReference type="Proteomes" id="UP000276133">
    <property type="component" value="Unassembled WGS sequence"/>
</dbReference>
<proteinExistence type="predicted"/>